<gene>
    <name evidence="1" type="ORF">MRB53_013155</name>
</gene>
<comment type="caution">
    <text evidence="1">The sequence shown here is derived from an EMBL/GenBank/DDBJ whole genome shotgun (WGS) entry which is preliminary data.</text>
</comment>
<dbReference type="EMBL" id="CM056812">
    <property type="protein sequence ID" value="KAJ8616969.1"/>
    <property type="molecule type" value="Genomic_DNA"/>
</dbReference>
<reference evidence="1 2" key="1">
    <citation type="journal article" date="2022" name="Hortic Res">
        <title>A haplotype resolved chromosomal level avocado genome allows analysis of novel avocado genes.</title>
        <authorList>
            <person name="Nath O."/>
            <person name="Fletcher S.J."/>
            <person name="Hayward A."/>
            <person name="Shaw L.M."/>
            <person name="Masouleh A.K."/>
            <person name="Furtado A."/>
            <person name="Henry R.J."/>
            <person name="Mitter N."/>
        </authorList>
    </citation>
    <scope>NUCLEOTIDE SEQUENCE [LARGE SCALE GENOMIC DNA]</scope>
    <source>
        <strain evidence="2">cv. Hass</strain>
    </source>
</reference>
<protein>
    <submittedName>
        <fullName evidence="1">Uncharacterized protein</fullName>
    </submittedName>
</protein>
<keyword evidence="2" id="KW-1185">Reference proteome</keyword>
<accession>A0ACC2K787</accession>
<name>A0ACC2K787_PERAE</name>
<proteinExistence type="predicted"/>
<evidence type="ECO:0000313" key="1">
    <source>
        <dbReference type="EMBL" id="KAJ8616969.1"/>
    </source>
</evidence>
<sequence>MHRFQHFFLHVEDSSRYHPELLKELHKNYINCLLGEVTEIRCDVLIAAIIDAWKKCKRAYNRQQASKVVTFVHPSIDFTFHQHCQDQHCLDLSNIGKGKSNALVDGRCTLAFRDDDVASPLGQ</sequence>
<evidence type="ECO:0000313" key="2">
    <source>
        <dbReference type="Proteomes" id="UP001234297"/>
    </source>
</evidence>
<organism evidence="1 2">
    <name type="scientific">Persea americana</name>
    <name type="common">Avocado</name>
    <dbReference type="NCBI Taxonomy" id="3435"/>
    <lineage>
        <taxon>Eukaryota</taxon>
        <taxon>Viridiplantae</taxon>
        <taxon>Streptophyta</taxon>
        <taxon>Embryophyta</taxon>
        <taxon>Tracheophyta</taxon>
        <taxon>Spermatophyta</taxon>
        <taxon>Magnoliopsida</taxon>
        <taxon>Magnoliidae</taxon>
        <taxon>Laurales</taxon>
        <taxon>Lauraceae</taxon>
        <taxon>Persea</taxon>
    </lineage>
</organism>
<dbReference type="Proteomes" id="UP001234297">
    <property type="component" value="Chromosome 4"/>
</dbReference>